<keyword evidence="1" id="KW-0812">Transmembrane</keyword>
<gene>
    <name evidence="2" type="ORF">ABEB36_009754</name>
</gene>
<proteinExistence type="predicted"/>
<reference evidence="2 3" key="1">
    <citation type="submission" date="2024-05" db="EMBL/GenBank/DDBJ databases">
        <title>Genetic variation in Jamaican populations of the coffee berry borer (Hypothenemus hampei).</title>
        <authorList>
            <person name="Errbii M."/>
            <person name="Myrie A."/>
        </authorList>
    </citation>
    <scope>NUCLEOTIDE SEQUENCE [LARGE SCALE GENOMIC DNA]</scope>
    <source>
        <strain evidence="2">JA-Hopewell-2020-01-JO</strain>
        <tissue evidence="2">Whole body</tissue>
    </source>
</reference>
<dbReference type="EMBL" id="JBDJPC010000007">
    <property type="protein sequence ID" value="KAL1494103.1"/>
    <property type="molecule type" value="Genomic_DNA"/>
</dbReference>
<protein>
    <submittedName>
        <fullName evidence="2">Uncharacterized protein</fullName>
    </submittedName>
</protein>
<dbReference type="Proteomes" id="UP001566132">
    <property type="component" value="Unassembled WGS sequence"/>
</dbReference>
<organism evidence="2 3">
    <name type="scientific">Hypothenemus hampei</name>
    <name type="common">Coffee berry borer</name>
    <dbReference type="NCBI Taxonomy" id="57062"/>
    <lineage>
        <taxon>Eukaryota</taxon>
        <taxon>Metazoa</taxon>
        <taxon>Ecdysozoa</taxon>
        <taxon>Arthropoda</taxon>
        <taxon>Hexapoda</taxon>
        <taxon>Insecta</taxon>
        <taxon>Pterygota</taxon>
        <taxon>Neoptera</taxon>
        <taxon>Endopterygota</taxon>
        <taxon>Coleoptera</taxon>
        <taxon>Polyphaga</taxon>
        <taxon>Cucujiformia</taxon>
        <taxon>Curculionidae</taxon>
        <taxon>Scolytinae</taxon>
        <taxon>Hypothenemus</taxon>
    </lineage>
</organism>
<accession>A0ABD1EHC9</accession>
<feature type="transmembrane region" description="Helical" evidence="1">
    <location>
        <begin position="53"/>
        <end position="75"/>
    </location>
</feature>
<feature type="transmembrane region" description="Helical" evidence="1">
    <location>
        <begin position="16"/>
        <end position="41"/>
    </location>
</feature>
<keyword evidence="1" id="KW-1133">Transmembrane helix</keyword>
<evidence type="ECO:0000313" key="2">
    <source>
        <dbReference type="EMBL" id="KAL1494103.1"/>
    </source>
</evidence>
<comment type="caution">
    <text evidence="2">The sequence shown here is derived from an EMBL/GenBank/DDBJ whole genome shotgun (WGS) entry which is preliminary data.</text>
</comment>
<keyword evidence="1" id="KW-0472">Membrane</keyword>
<evidence type="ECO:0000256" key="1">
    <source>
        <dbReference type="SAM" id="Phobius"/>
    </source>
</evidence>
<keyword evidence="3" id="KW-1185">Reference proteome</keyword>
<evidence type="ECO:0000313" key="3">
    <source>
        <dbReference type="Proteomes" id="UP001566132"/>
    </source>
</evidence>
<name>A0ABD1EHC9_HYPHA</name>
<dbReference type="AlphaFoldDB" id="A0ABD1EHC9"/>
<sequence length="85" mass="9424">MILDTLASMVVKIFKLVINFIVIILYRVGFAGGFLGVGGTWNLYEEKSSDVEIIASGVFVGYFVYNAISLISVCFSDYQNKRSVL</sequence>